<dbReference type="RefSeq" id="WP_078677320.1">
    <property type="nucleotide sequence ID" value="NZ_CP014339.1"/>
</dbReference>
<feature type="region of interest" description="Disordered" evidence="1">
    <location>
        <begin position="70"/>
        <end position="103"/>
    </location>
</feature>
<evidence type="ECO:0000313" key="4">
    <source>
        <dbReference type="Proteomes" id="UP000189738"/>
    </source>
</evidence>
<accession>A0A494J2B9</accession>
<organism evidence="3">
    <name type="scientific">Elizabethkingia anophelis</name>
    <dbReference type="NCBI Taxonomy" id="1117645"/>
    <lineage>
        <taxon>Bacteria</taxon>
        <taxon>Pseudomonadati</taxon>
        <taxon>Bacteroidota</taxon>
        <taxon>Flavobacteriia</taxon>
        <taxon>Flavobacteriales</taxon>
        <taxon>Weeksellaceae</taxon>
        <taxon>Elizabethkingia</taxon>
    </lineage>
</organism>
<gene>
    <name evidence="2" type="ORF">AYC66_18350</name>
    <name evidence="3" type="ORF">BAY09_06980</name>
</gene>
<dbReference type="Proteomes" id="UP000189738">
    <property type="component" value="Chromosome"/>
</dbReference>
<dbReference type="EMBL" id="MAHS01000013">
    <property type="protein sequence ID" value="OPB47389.1"/>
    <property type="molecule type" value="Genomic_DNA"/>
</dbReference>
<evidence type="ECO:0000256" key="1">
    <source>
        <dbReference type="SAM" id="MobiDB-lite"/>
    </source>
</evidence>
<sequence length="241" mass="26747">MKQKLLELLNAKYLGKGVRKDGIEQLANSLCMTVSTDEEAQALVDKLTDEQVTEFVKEWRKTVDSEVTKGVDTYKSKNPAPAGSGDPNPAPNPEVKPDVTNPQPQDIATIIKEAVSAAVEPFKTRLDTMDQNTIVSNRLKLFNEKIEKAPDYFKEKALRDYNRMAFKDDEDFDAFIKETETDLSKVNQEIADQTNGGFRRPFINTGNSNTQKEEPSAAVKEYVAEQAAASKADNPLGGKTI</sequence>
<name>A0A494J2B9_9FLAO</name>
<dbReference type="AlphaFoldDB" id="A0A494J2B9"/>
<proteinExistence type="predicted"/>
<evidence type="ECO:0000313" key="3">
    <source>
        <dbReference type="EMBL" id="OPB47389.1"/>
    </source>
</evidence>
<reference evidence="3" key="2">
    <citation type="submission" date="2016-06" db="EMBL/GenBank/DDBJ databases">
        <authorList>
            <person name="Nicholson A.C."/>
        </authorList>
    </citation>
    <scope>NUCLEOTIDE SEQUENCE [LARGE SCALE GENOMIC DNA]</scope>
    <source>
        <strain evidence="3">E6809</strain>
    </source>
</reference>
<reference evidence="2 4" key="1">
    <citation type="submission" date="2016-02" db="EMBL/GenBank/DDBJ databases">
        <authorList>
            <person name="Nicholson A.C."/>
            <person name="Humrighouse B.W."/>
            <person name="Loparev V."/>
            <person name="Emery B."/>
            <person name="Graziano J."/>
            <person name="McQuiston J.R."/>
        </authorList>
    </citation>
    <scope>NUCLEOTIDE SEQUENCE [LARGE SCALE GENOMIC DNA]</scope>
    <source>
        <strain evidence="2 4">E6809</strain>
    </source>
</reference>
<feature type="region of interest" description="Disordered" evidence="1">
    <location>
        <begin position="195"/>
        <end position="218"/>
    </location>
</feature>
<dbReference type="EMBL" id="CP014339">
    <property type="protein sequence ID" value="AQX52518.1"/>
    <property type="molecule type" value="Genomic_DNA"/>
</dbReference>
<evidence type="ECO:0000313" key="2">
    <source>
        <dbReference type="EMBL" id="AQX52518.1"/>
    </source>
</evidence>
<protein>
    <submittedName>
        <fullName evidence="3">Uncharacterized protein</fullName>
    </submittedName>
</protein>